<dbReference type="CDD" id="cd02440">
    <property type="entry name" value="AdoMet_MTases"/>
    <property type="match status" value="1"/>
</dbReference>
<dbReference type="Pfam" id="PF13649">
    <property type="entry name" value="Methyltransf_25"/>
    <property type="match status" value="1"/>
</dbReference>
<dbReference type="Proteomes" id="UP001189429">
    <property type="component" value="Unassembled WGS sequence"/>
</dbReference>
<organism evidence="4 5">
    <name type="scientific">Prorocentrum cordatum</name>
    <dbReference type="NCBI Taxonomy" id="2364126"/>
    <lineage>
        <taxon>Eukaryota</taxon>
        <taxon>Sar</taxon>
        <taxon>Alveolata</taxon>
        <taxon>Dinophyceae</taxon>
        <taxon>Prorocentrales</taxon>
        <taxon>Prorocentraceae</taxon>
        <taxon>Prorocentrum</taxon>
    </lineage>
</organism>
<evidence type="ECO:0000313" key="4">
    <source>
        <dbReference type="EMBL" id="CAK0848800.1"/>
    </source>
</evidence>
<name>A0ABN9TRS2_9DINO</name>
<reference evidence="4" key="1">
    <citation type="submission" date="2023-10" db="EMBL/GenBank/DDBJ databases">
        <authorList>
            <person name="Chen Y."/>
            <person name="Shah S."/>
            <person name="Dougan E. K."/>
            <person name="Thang M."/>
            <person name="Chan C."/>
        </authorList>
    </citation>
    <scope>NUCLEOTIDE SEQUENCE [LARGE SCALE GENOMIC DNA]</scope>
</reference>
<evidence type="ECO:0000256" key="2">
    <source>
        <dbReference type="SAM" id="SignalP"/>
    </source>
</evidence>
<gene>
    <name evidence="4" type="ORF">PCOR1329_LOCUS41663</name>
</gene>
<evidence type="ECO:0000256" key="1">
    <source>
        <dbReference type="SAM" id="MobiDB-lite"/>
    </source>
</evidence>
<feature type="signal peptide" evidence="2">
    <location>
        <begin position="1"/>
        <end position="24"/>
    </location>
</feature>
<sequence length="488" mass="53238">MGPLRRRPRCLLVAVAAACLLASSRLPALVGGACRPARRAPAGEARAGQRRCQGEAAAGPPAVEGIPGRSDDANFEQRASVQRWRDIDGGLGNPLEGVDLTGGDAPYWLYHLGRFGFFAAQGLLSVNVAEAALALDRARGATSAGSATPQFLSRLSQAPGEFVRGLSQTTVATFRQDLDYIRSGYFKAPFDMSPSHRQWSPAFVAEKSLQYVQEAVGVLQRSAEKSDTRTWMSSGDDMYPPYYRHTFHYQADGWLSSRSAEVYETSTEVIFTGRQDAMQRTSLVHISDHLHNIMADRSGKGVRLLEVACGTGRLMTFVRDNWPGMDVTASDLSPFYLEEARKNNAYWVDNFAPKGDIGQASFVQANAERLPFEDASFDIVLSVYLFHEVPAEAQDNIVAEVARVLAPGGTFVLTDSIQLGDRQIQDQQIDKFGGFAEPYYMSYVRRDLAELARAHGLEPGAKELSAATKSVTFVKRHAVDAGLSAGTV</sequence>
<keyword evidence="5" id="KW-1185">Reference proteome</keyword>
<proteinExistence type="predicted"/>
<dbReference type="InterPro" id="IPR029063">
    <property type="entry name" value="SAM-dependent_MTases_sf"/>
</dbReference>
<feature type="domain" description="Methyltransferase" evidence="3">
    <location>
        <begin position="305"/>
        <end position="409"/>
    </location>
</feature>
<evidence type="ECO:0000313" key="5">
    <source>
        <dbReference type="Proteomes" id="UP001189429"/>
    </source>
</evidence>
<dbReference type="PANTHER" id="PTHR42912">
    <property type="entry name" value="METHYLTRANSFERASE"/>
    <property type="match status" value="1"/>
</dbReference>
<feature type="compositionally biased region" description="Low complexity" evidence="1">
    <location>
        <begin position="44"/>
        <end position="68"/>
    </location>
</feature>
<dbReference type="EMBL" id="CAUYUJ010015011">
    <property type="protein sequence ID" value="CAK0848800.1"/>
    <property type="molecule type" value="Genomic_DNA"/>
</dbReference>
<dbReference type="InterPro" id="IPR050508">
    <property type="entry name" value="Methyltransf_Superfamily"/>
</dbReference>
<evidence type="ECO:0000259" key="3">
    <source>
        <dbReference type="Pfam" id="PF13649"/>
    </source>
</evidence>
<accession>A0ABN9TRS2</accession>
<dbReference type="PANTHER" id="PTHR42912:SF81">
    <property type="entry name" value="METHYLTRANSFERASE DOMAIN-CONTAINING PROTEIN"/>
    <property type="match status" value="1"/>
</dbReference>
<dbReference type="SUPFAM" id="SSF53335">
    <property type="entry name" value="S-adenosyl-L-methionine-dependent methyltransferases"/>
    <property type="match status" value="1"/>
</dbReference>
<feature type="region of interest" description="Disordered" evidence="1">
    <location>
        <begin position="44"/>
        <end position="72"/>
    </location>
</feature>
<feature type="chain" id="PRO_5046103682" description="Methyltransferase domain-containing protein" evidence="2">
    <location>
        <begin position="25"/>
        <end position="488"/>
    </location>
</feature>
<keyword evidence="2" id="KW-0732">Signal</keyword>
<comment type="caution">
    <text evidence="4">The sequence shown here is derived from an EMBL/GenBank/DDBJ whole genome shotgun (WGS) entry which is preliminary data.</text>
</comment>
<protein>
    <recommendedName>
        <fullName evidence="3">Methyltransferase domain-containing protein</fullName>
    </recommendedName>
</protein>
<dbReference type="Gene3D" id="3.40.50.150">
    <property type="entry name" value="Vaccinia Virus protein VP39"/>
    <property type="match status" value="1"/>
</dbReference>
<dbReference type="InterPro" id="IPR041698">
    <property type="entry name" value="Methyltransf_25"/>
</dbReference>